<evidence type="ECO:0000313" key="12">
    <source>
        <dbReference type="Proteomes" id="UP000499080"/>
    </source>
</evidence>
<keyword evidence="6" id="KW-0229">DNA integration</keyword>
<dbReference type="PROSITE" id="PS50994">
    <property type="entry name" value="INTEGRASE"/>
    <property type="match status" value="1"/>
</dbReference>
<evidence type="ECO:0000256" key="8">
    <source>
        <dbReference type="ARBA" id="ARBA00022932"/>
    </source>
</evidence>
<keyword evidence="4" id="KW-0378">Hydrolase</keyword>
<evidence type="ECO:0000313" key="11">
    <source>
        <dbReference type="EMBL" id="GBM55330.1"/>
    </source>
</evidence>
<dbReference type="InterPro" id="IPR039537">
    <property type="entry name" value="Retrotran_Ty1/copia-like"/>
</dbReference>
<keyword evidence="5" id="KW-0460">Magnesium</keyword>
<comment type="caution">
    <text evidence="11">The sequence shown here is derived from an EMBL/GenBank/DDBJ whole genome shotgun (WGS) entry which is preliminary data.</text>
</comment>
<dbReference type="GO" id="GO:0006310">
    <property type="term" value="P:DNA recombination"/>
    <property type="evidence" value="ECO:0007669"/>
    <property type="project" value="UniProtKB-KW"/>
</dbReference>
<dbReference type="InterPro" id="IPR012337">
    <property type="entry name" value="RNaseH-like_sf"/>
</dbReference>
<organism evidence="11 12">
    <name type="scientific">Araneus ventricosus</name>
    <name type="common">Orbweaver spider</name>
    <name type="synonym">Epeira ventricosa</name>
    <dbReference type="NCBI Taxonomy" id="182803"/>
    <lineage>
        <taxon>Eukaryota</taxon>
        <taxon>Metazoa</taxon>
        <taxon>Ecdysozoa</taxon>
        <taxon>Arthropoda</taxon>
        <taxon>Chelicerata</taxon>
        <taxon>Arachnida</taxon>
        <taxon>Araneae</taxon>
        <taxon>Araneomorphae</taxon>
        <taxon>Entelegynae</taxon>
        <taxon>Araneoidea</taxon>
        <taxon>Araneidae</taxon>
        <taxon>Araneus</taxon>
    </lineage>
</organism>
<keyword evidence="7" id="KW-0695">RNA-directed DNA polymerase</keyword>
<proteinExistence type="predicted"/>
<keyword evidence="8" id="KW-0239">DNA-directed DNA polymerase</keyword>
<name>A0A4Y2GNR4_ARAVE</name>
<dbReference type="EMBL" id="BGPR01001496">
    <property type="protein sequence ID" value="GBM55330.1"/>
    <property type="molecule type" value="Genomic_DNA"/>
</dbReference>
<dbReference type="GO" id="GO:0003676">
    <property type="term" value="F:nucleic acid binding"/>
    <property type="evidence" value="ECO:0007669"/>
    <property type="project" value="InterPro"/>
</dbReference>
<evidence type="ECO:0000259" key="10">
    <source>
        <dbReference type="PROSITE" id="PS50994"/>
    </source>
</evidence>
<evidence type="ECO:0000256" key="6">
    <source>
        <dbReference type="ARBA" id="ARBA00022908"/>
    </source>
</evidence>
<dbReference type="GO" id="GO:0003964">
    <property type="term" value="F:RNA-directed DNA polymerase activity"/>
    <property type="evidence" value="ECO:0007669"/>
    <property type="project" value="UniProtKB-KW"/>
</dbReference>
<dbReference type="GO" id="GO:0046872">
    <property type="term" value="F:metal ion binding"/>
    <property type="evidence" value="ECO:0007669"/>
    <property type="project" value="UniProtKB-KW"/>
</dbReference>
<gene>
    <name evidence="11" type="ORF">AVEN_252698_1</name>
</gene>
<protein>
    <recommendedName>
        <fullName evidence="10">Integrase catalytic domain-containing protein</fullName>
    </recommendedName>
</protein>
<dbReference type="OrthoDB" id="6434921at2759"/>
<keyword evidence="3" id="KW-0255">Endonuclease</keyword>
<dbReference type="PANTHER" id="PTHR42648">
    <property type="entry name" value="TRANSPOSASE, PUTATIVE-RELATED"/>
    <property type="match status" value="1"/>
</dbReference>
<evidence type="ECO:0000256" key="4">
    <source>
        <dbReference type="ARBA" id="ARBA00022801"/>
    </source>
</evidence>
<evidence type="ECO:0000256" key="9">
    <source>
        <dbReference type="ARBA" id="ARBA00023172"/>
    </source>
</evidence>
<dbReference type="SUPFAM" id="SSF53098">
    <property type="entry name" value="Ribonuclease H-like"/>
    <property type="match status" value="1"/>
</dbReference>
<dbReference type="GO" id="GO:0003887">
    <property type="term" value="F:DNA-directed DNA polymerase activity"/>
    <property type="evidence" value="ECO:0007669"/>
    <property type="project" value="UniProtKB-KW"/>
</dbReference>
<dbReference type="GO" id="GO:0004519">
    <property type="term" value="F:endonuclease activity"/>
    <property type="evidence" value="ECO:0007669"/>
    <property type="project" value="UniProtKB-KW"/>
</dbReference>
<dbReference type="PANTHER" id="PTHR42648:SF11">
    <property type="entry name" value="TRANSPOSON TY4-P GAG-POL POLYPROTEIN"/>
    <property type="match status" value="1"/>
</dbReference>
<evidence type="ECO:0000256" key="5">
    <source>
        <dbReference type="ARBA" id="ARBA00022842"/>
    </source>
</evidence>
<keyword evidence="8" id="KW-0548">Nucleotidyltransferase</keyword>
<feature type="domain" description="Integrase catalytic" evidence="10">
    <location>
        <begin position="1"/>
        <end position="176"/>
    </location>
</feature>
<dbReference type="Proteomes" id="UP000499080">
    <property type="component" value="Unassembled WGS sequence"/>
</dbReference>
<dbReference type="GO" id="GO:0015074">
    <property type="term" value="P:DNA integration"/>
    <property type="evidence" value="ECO:0007669"/>
    <property type="project" value="UniProtKB-KW"/>
</dbReference>
<evidence type="ECO:0000256" key="7">
    <source>
        <dbReference type="ARBA" id="ARBA00022918"/>
    </source>
</evidence>
<dbReference type="InterPro" id="IPR036397">
    <property type="entry name" value="RNaseH_sf"/>
</dbReference>
<keyword evidence="2" id="KW-0479">Metal-binding</keyword>
<reference evidence="11 12" key="1">
    <citation type="journal article" date="2019" name="Sci. Rep.">
        <title>Orb-weaving spider Araneus ventricosus genome elucidates the spidroin gene catalogue.</title>
        <authorList>
            <person name="Kono N."/>
            <person name="Nakamura H."/>
            <person name="Ohtoshi R."/>
            <person name="Moran D.A.P."/>
            <person name="Shinohara A."/>
            <person name="Yoshida Y."/>
            <person name="Fujiwara M."/>
            <person name="Mori M."/>
            <person name="Tomita M."/>
            <person name="Arakawa K."/>
        </authorList>
    </citation>
    <scope>NUCLEOTIDE SEQUENCE [LARGE SCALE GENOMIC DNA]</scope>
</reference>
<evidence type="ECO:0000256" key="2">
    <source>
        <dbReference type="ARBA" id="ARBA00022723"/>
    </source>
</evidence>
<keyword evidence="8" id="KW-0808">Transferase</keyword>
<keyword evidence="12" id="KW-1185">Reference proteome</keyword>
<keyword evidence="9" id="KW-0233">DNA recombination</keyword>
<dbReference type="Gene3D" id="3.30.420.10">
    <property type="entry name" value="Ribonuclease H-like superfamily/Ribonuclease H"/>
    <property type="match status" value="1"/>
</dbReference>
<dbReference type="GO" id="GO:0016787">
    <property type="term" value="F:hydrolase activity"/>
    <property type="evidence" value="ECO:0007669"/>
    <property type="project" value="UniProtKB-KW"/>
</dbReference>
<dbReference type="AlphaFoldDB" id="A0A4Y2GNR4"/>
<dbReference type="InterPro" id="IPR001584">
    <property type="entry name" value="Integrase_cat-core"/>
</dbReference>
<sequence length="176" mass="20373">MLHGNLFKADIEPIVSEKGAEVHTVMEDSFLLQLYHERWGHQDKRHIKDMLQKELRISVHLDKKKPANHASMGKHNGYHLEPGRKLKVLLNWFQQIPEGITQRLTAPYTPEQNGASEREMRIIIEMARTFKYSNPDVNYPAAMWAELITTAVYVLNRTGQLSVEEGASPNELWMKK</sequence>
<accession>A0A4Y2GNR4</accession>
<evidence type="ECO:0000256" key="1">
    <source>
        <dbReference type="ARBA" id="ARBA00022722"/>
    </source>
</evidence>
<keyword evidence="1" id="KW-0540">Nuclease</keyword>
<evidence type="ECO:0000256" key="3">
    <source>
        <dbReference type="ARBA" id="ARBA00022759"/>
    </source>
</evidence>